<dbReference type="PANTHER" id="PTHR42781:SF8">
    <property type="entry name" value="BICARBONATE TRANSPORT ATP-BINDING PROTEIN CMPC"/>
    <property type="match status" value="1"/>
</dbReference>
<dbReference type="InterPro" id="IPR003593">
    <property type="entry name" value="AAA+_ATPase"/>
</dbReference>
<dbReference type="GO" id="GO:0005524">
    <property type="term" value="F:ATP binding"/>
    <property type="evidence" value="ECO:0007669"/>
    <property type="project" value="UniProtKB-KW"/>
</dbReference>
<organism evidence="5 6">
    <name type="scientific">Sedimentibacter saalensis</name>
    <dbReference type="NCBI Taxonomy" id="130788"/>
    <lineage>
        <taxon>Bacteria</taxon>
        <taxon>Bacillati</taxon>
        <taxon>Bacillota</taxon>
        <taxon>Tissierellia</taxon>
        <taxon>Sedimentibacter</taxon>
    </lineage>
</organism>
<dbReference type="EMBL" id="VLKH01000003">
    <property type="protein sequence ID" value="TWH81427.1"/>
    <property type="molecule type" value="Genomic_DNA"/>
</dbReference>
<name>A0A562JE40_9FIRM</name>
<evidence type="ECO:0000256" key="2">
    <source>
        <dbReference type="ARBA" id="ARBA00022741"/>
    </source>
</evidence>
<dbReference type="GO" id="GO:0016887">
    <property type="term" value="F:ATP hydrolysis activity"/>
    <property type="evidence" value="ECO:0007669"/>
    <property type="project" value="InterPro"/>
</dbReference>
<dbReference type="InterPro" id="IPR027417">
    <property type="entry name" value="P-loop_NTPase"/>
</dbReference>
<dbReference type="Pfam" id="PF00005">
    <property type="entry name" value="ABC_tran"/>
    <property type="match status" value="1"/>
</dbReference>
<dbReference type="PROSITE" id="PS00211">
    <property type="entry name" value="ABC_TRANSPORTER_1"/>
    <property type="match status" value="1"/>
</dbReference>
<dbReference type="SMART" id="SM00382">
    <property type="entry name" value="AAA"/>
    <property type="match status" value="1"/>
</dbReference>
<proteinExistence type="predicted"/>
<protein>
    <submittedName>
        <fullName evidence="5">NitT/TauT family transport system ATP-binding protein</fullName>
    </submittedName>
</protein>
<comment type="caution">
    <text evidence="5">The sequence shown here is derived from an EMBL/GenBank/DDBJ whole genome shotgun (WGS) entry which is preliminary data.</text>
</comment>
<evidence type="ECO:0000256" key="3">
    <source>
        <dbReference type="ARBA" id="ARBA00022840"/>
    </source>
</evidence>
<evidence type="ECO:0000313" key="6">
    <source>
        <dbReference type="Proteomes" id="UP000315343"/>
    </source>
</evidence>
<dbReference type="InterPro" id="IPR017871">
    <property type="entry name" value="ABC_transporter-like_CS"/>
</dbReference>
<dbReference type="RefSeq" id="WP_145081181.1">
    <property type="nucleotide sequence ID" value="NZ_DAMBUX010000013.1"/>
</dbReference>
<evidence type="ECO:0000256" key="1">
    <source>
        <dbReference type="ARBA" id="ARBA00022448"/>
    </source>
</evidence>
<keyword evidence="2" id="KW-0547">Nucleotide-binding</keyword>
<keyword evidence="1" id="KW-0813">Transport</keyword>
<dbReference type="OrthoDB" id="9801958at2"/>
<dbReference type="Gene3D" id="3.40.50.300">
    <property type="entry name" value="P-loop containing nucleotide triphosphate hydrolases"/>
    <property type="match status" value="1"/>
</dbReference>
<feature type="domain" description="ABC transporter" evidence="4">
    <location>
        <begin position="2"/>
        <end position="222"/>
    </location>
</feature>
<gene>
    <name evidence="5" type="ORF">LY60_01171</name>
</gene>
<dbReference type="PROSITE" id="PS50893">
    <property type="entry name" value="ABC_TRANSPORTER_2"/>
    <property type="match status" value="1"/>
</dbReference>
<evidence type="ECO:0000313" key="5">
    <source>
        <dbReference type="EMBL" id="TWH81427.1"/>
    </source>
</evidence>
<keyword evidence="3 5" id="KW-0067">ATP-binding</keyword>
<reference evidence="5 6" key="1">
    <citation type="submission" date="2019-07" db="EMBL/GenBank/DDBJ databases">
        <title>Genomic Encyclopedia of Type Strains, Phase I: the one thousand microbial genomes (KMG-I) project.</title>
        <authorList>
            <person name="Kyrpides N."/>
        </authorList>
    </citation>
    <scope>NUCLEOTIDE SEQUENCE [LARGE SCALE GENOMIC DNA]</scope>
    <source>
        <strain evidence="5 6">DSM 13558</strain>
    </source>
</reference>
<sequence length="224" mass="25765">MIKLIDVTKKYDDMVLLKNFNISFEENEITCLFGPSGVGKTTIANIAANLVAVDEGIVSGTEDALYSYVFQEPNLLDWYSVYDNLDFVLKDIFDNKKRKEIIESYLKMVELSDYRNFRPKTLSGGMAQRVSIARAFAYPSNVLIMDEPFKGLDVKLKQDIVSLFKRLWKESRRTVIFITHDVDEAVNLSDKIYVIKNRPVEINMTIDVKNTNERESIKNILIEA</sequence>
<keyword evidence="6" id="KW-1185">Reference proteome</keyword>
<dbReference type="InterPro" id="IPR050093">
    <property type="entry name" value="ABC_SmlMolc_Importer"/>
</dbReference>
<dbReference type="SUPFAM" id="SSF52540">
    <property type="entry name" value="P-loop containing nucleoside triphosphate hydrolases"/>
    <property type="match status" value="1"/>
</dbReference>
<accession>A0A562JE40</accession>
<dbReference type="PANTHER" id="PTHR42781">
    <property type="entry name" value="SPERMIDINE/PUTRESCINE IMPORT ATP-BINDING PROTEIN POTA"/>
    <property type="match status" value="1"/>
</dbReference>
<dbReference type="Proteomes" id="UP000315343">
    <property type="component" value="Unassembled WGS sequence"/>
</dbReference>
<dbReference type="InterPro" id="IPR003439">
    <property type="entry name" value="ABC_transporter-like_ATP-bd"/>
</dbReference>
<dbReference type="AlphaFoldDB" id="A0A562JE40"/>
<evidence type="ECO:0000259" key="4">
    <source>
        <dbReference type="PROSITE" id="PS50893"/>
    </source>
</evidence>